<dbReference type="GeneID" id="10504518"/>
<dbReference type="AlphaFoldDB" id="F0ZRX5"/>
<dbReference type="EMBL" id="GL871148">
    <property type="protein sequence ID" value="EGC33317.1"/>
    <property type="molecule type" value="Genomic_DNA"/>
</dbReference>
<feature type="non-terminal residue" evidence="1">
    <location>
        <position position="70"/>
    </location>
</feature>
<evidence type="ECO:0000313" key="2">
    <source>
        <dbReference type="Proteomes" id="UP000001064"/>
    </source>
</evidence>
<dbReference type="VEuPathDB" id="AmoebaDB:DICPUDRAFT_72846"/>
<dbReference type="RefSeq" id="XP_003290173.1">
    <property type="nucleotide sequence ID" value="XM_003290125.1"/>
</dbReference>
<keyword evidence="2" id="KW-1185">Reference proteome</keyword>
<gene>
    <name evidence="1" type="ORF">DICPUDRAFT_72846</name>
</gene>
<evidence type="ECO:0000313" key="1">
    <source>
        <dbReference type="EMBL" id="EGC33317.1"/>
    </source>
</evidence>
<name>F0ZRX5_DICPU</name>
<proteinExistence type="predicted"/>
<dbReference type="Proteomes" id="UP000001064">
    <property type="component" value="Unassembled WGS sequence"/>
</dbReference>
<dbReference type="InParanoid" id="F0ZRX5"/>
<accession>F0ZRX5</accession>
<protein>
    <submittedName>
        <fullName evidence="1">Uncharacterized protein</fullName>
    </submittedName>
</protein>
<organism evidence="1 2">
    <name type="scientific">Dictyostelium purpureum</name>
    <name type="common">Slime mold</name>
    <dbReference type="NCBI Taxonomy" id="5786"/>
    <lineage>
        <taxon>Eukaryota</taxon>
        <taxon>Amoebozoa</taxon>
        <taxon>Evosea</taxon>
        <taxon>Eumycetozoa</taxon>
        <taxon>Dictyostelia</taxon>
        <taxon>Dictyosteliales</taxon>
        <taxon>Dictyosteliaceae</taxon>
        <taxon>Dictyostelium</taxon>
    </lineage>
</organism>
<reference evidence="2" key="1">
    <citation type="journal article" date="2011" name="Genome Biol.">
        <title>Comparative genomics of the social amoebae Dictyostelium discoideum and Dictyostelium purpureum.</title>
        <authorList>
            <consortium name="US DOE Joint Genome Institute (JGI-PGF)"/>
            <person name="Sucgang R."/>
            <person name="Kuo A."/>
            <person name="Tian X."/>
            <person name="Salerno W."/>
            <person name="Parikh A."/>
            <person name="Feasley C.L."/>
            <person name="Dalin E."/>
            <person name="Tu H."/>
            <person name="Huang E."/>
            <person name="Barry K."/>
            <person name="Lindquist E."/>
            <person name="Shapiro H."/>
            <person name="Bruce D."/>
            <person name="Schmutz J."/>
            <person name="Salamov A."/>
            <person name="Fey P."/>
            <person name="Gaudet P."/>
            <person name="Anjard C."/>
            <person name="Babu M.M."/>
            <person name="Basu S."/>
            <person name="Bushmanova Y."/>
            <person name="van der Wel H."/>
            <person name="Katoh-Kurasawa M."/>
            <person name="Dinh C."/>
            <person name="Coutinho P.M."/>
            <person name="Saito T."/>
            <person name="Elias M."/>
            <person name="Schaap P."/>
            <person name="Kay R.R."/>
            <person name="Henrissat B."/>
            <person name="Eichinger L."/>
            <person name="Rivero F."/>
            <person name="Putnam N.H."/>
            <person name="West C.M."/>
            <person name="Loomis W.F."/>
            <person name="Chisholm R.L."/>
            <person name="Shaulsky G."/>
            <person name="Strassmann J.E."/>
            <person name="Queller D.C."/>
            <person name="Kuspa A."/>
            <person name="Grigoriev I.V."/>
        </authorList>
    </citation>
    <scope>NUCLEOTIDE SEQUENCE [LARGE SCALE GENOMIC DNA]</scope>
    <source>
        <strain evidence="2">QSDP1</strain>
    </source>
</reference>
<dbReference type="KEGG" id="dpp:DICPUDRAFT_72846"/>
<sequence>MFFQLLLLPLKLKEHFRVLSCWLHVDNRSNLGWERIEQCVLLMEWSNISRVDIVEKTLSLIIIQIFQKWN</sequence>